<reference evidence="5 6" key="1">
    <citation type="submission" date="2019-03" db="EMBL/GenBank/DDBJ databases">
        <title>Genomic Encyclopedia of Type Strains, Phase IV (KMG-IV): sequencing the most valuable type-strain genomes for metagenomic binning, comparative biology and taxonomic classification.</title>
        <authorList>
            <person name="Goeker M."/>
        </authorList>
    </citation>
    <scope>NUCLEOTIDE SEQUENCE [LARGE SCALE GENOMIC DNA]</scope>
    <source>
        <strain evidence="5 6">DSM 100055</strain>
    </source>
</reference>
<comment type="catalytic activity">
    <reaction evidence="3">
        <text>Endohydrolysis of (1-&gt;4)-alpha-D-glucosidic linkages in polysaccharides containing three or more (1-&gt;4)-alpha-linked D-glucose units.</text>
        <dbReference type="EC" id="3.2.1.1"/>
    </reaction>
</comment>
<dbReference type="Proteomes" id="UP000294678">
    <property type="component" value="Unassembled WGS sequence"/>
</dbReference>
<comment type="similarity">
    <text evidence="1 2">Belongs to the glycosyl hydrolase 13 family.</text>
</comment>
<evidence type="ECO:0000313" key="6">
    <source>
        <dbReference type="Proteomes" id="UP000294678"/>
    </source>
</evidence>
<dbReference type="GO" id="GO:0009313">
    <property type="term" value="P:oligosaccharide catabolic process"/>
    <property type="evidence" value="ECO:0007669"/>
    <property type="project" value="TreeGrafter"/>
</dbReference>
<feature type="domain" description="Glycosyl hydrolase family 13 catalytic" evidence="4">
    <location>
        <begin position="135"/>
        <end position="523"/>
    </location>
</feature>
<dbReference type="Gene3D" id="3.90.400.10">
    <property type="entry name" value="Oligo-1,6-glucosidase, Domain 2"/>
    <property type="match status" value="1"/>
</dbReference>
<dbReference type="InterPro" id="IPR006046">
    <property type="entry name" value="Alpha_amylase"/>
</dbReference>
<dbReference type="SUPFAM" id="SSF51445">
    <property type="entry name" value="(Trans)glycosidases"/>
    <property type="match status" value="1"/>
</dbReference>
<dbReference type="InterPro" id="IPR045857">
    <property type="entry name" value="O16G_dom_2"/>
</dbReference>
<dbReference type="Gene3D" id="3.20.20.80">
    <property type="entry name" value="Glycosidases"/>
    <property type="match status" value="1"/>
</dbReference>
<dbReference type="EC" id="3.2.1.1" evidence="3"/>
<comment type="caution">
    <text evidence="5">The sequence shown here is derived from an EMBL/GenBank/DDBJ whole genome shotgun (WGS) entry which is preliminary data.</text>
</comment>
<dbReference type="InterPro" id="IPR017853">
    <property type="entry name" value="GH"/>
</dbReference>
<proteinExistence type="inferred from homology"/>
<dbReference type="AlphaFoldDB" id="A0AA46E0I8"/>
<dbReference type="RefSeq" id="WP_134111790.1">
    <property type="nucleotide sequence ID" value="NZ_SOBG01000001.1"/>
</dbReference>
<dbReference type="Pfam" id="PF00128">
    <property type="entry name" value="Alpha-amylase"/>
    <property type="match status" value="1"/>
</dbReference>
<name>A0AA46E0I8_9FUSO</name>
<dbReference type="PROSITE" id="PS51257">
    <property type="entry name" value="PROKAR_LIPOPROTEIN"/>
    <property type="match status" value="1"/>
</dbReference>
<evidence type="ECO:0000256" key="3">
    <source>
        <dbReference type="RuleBase" id="RU361134"/>
    </source>
</evidence>
<dbReference type="SMART" id="SM00642">
    <property type="entry name" value="Aamy"/>
    <property type="match status" value="1"/>
</dbReference>
<keyword evidence="6" id="KW-1185">Reference proteome</keyword>
<accession>A0AA46E0I8</accession>
<evidence type="ECO:0000259" key="4">
    <source>
        <dbReference type="SMART" id="SM00642"/>
    </source>
</evidence>
<keyword evidence="3" id="KW-0119">Carbohydrate metabolism</keyword>
<dbReference type="PANTHER" id="PTHR10357">
    <property type="entry name" value="ALPHA-AMYLASE FAMILY MEMBER"/>
    <property type="match status" value="1"/>
</dbReference>
<evidence type="ECO:0000256" key="1">
    <source>
        <dbReference type="ARBA" id="ARBA00008061"/>
    </source>
</evidence>
<protein>
    <recommendedName>
        <fullName evidence="3">Alpha-amylase</fullName>
        <ecNumber evidence="3">3.2.1.1</ecNumber>
    </recommendedName>
</protein>
<dbReference type="EMBL" id="SOBG01000001">
    <property type="protein sequence ID" value="TDT72258.1"/>
    <property type="molecule type" value="Genomic_DNA"/>
</dbReference>
<evidence type="ECO:0000313" key="5">
    <source>
        <dbReference type="EMBL" id="TDT72258.1"/>
    </source>
</evidence>
<organism evidence="5 6">
    <name type="scientific">Hypnocyclicus thermotrophus</name>
    <dbReference type="NCBI Taxonomy" id="1627895"/>
    <lineage>
        <taxon>Bacteria</taxon>
        <taxon>Fusobacteriati</taxon>
        <taxon>Fusobacteriota</taxon>
        <taxon>Fusobacteriia</taxon>
        <taxon>Fusobacteriales</taxon>
        <taxon>Fusobacteriaceae</taxon>
        <taxon>Hypnocyclicus</taxon>
    </lineage>
</organism>
<dbReference type="CDD" id="cd11316">
    <property type="entry name" value="AmyAc_bac2_AmyA"/>
    <property type="match status" value="1"/>
</dbReference>
<dbReference type="GO" id="GO:0004556">
    <property type="term" value="F:alpha-amylase activity"/>
    <property type="evidence" value="ECO:0007669"/>
    <property type="project" value="UniProtKB-UniRule"/>
</dbReference>
<sequence>MKKLVYLIMILLFVSCSNLEKVSDNYKENVFDLENYIELDNHKVNFLFEVPENSEIEFYLAKDGEKLKKVKLENNYSKKSGIVIDGFEPGNIYNYKIIAKINGKKYYTDVFKLAKKEVKLEKSRATWAKNAVFYEVFVRSFYDSNGDKIGDFKGLAQQLDYIKNLGIDAIWLMPTFESPSYHGYDIVDYYNVEKDYGSIEDFKYLIKKAHQKNIKIILDLVLNHTSSRHPWFRDAISNPNSKYRDYYVWASKYDNIKEKGEWGQNLWYKKRNAYYQAVFWNEMPDLNYRNPKVREEAKKIAKYWLDMGVDGFRLDAAKHIDSEYDEVNHKWWQEFTAYVKSINKEAFIVGENWDENENVVAKYMEDMDASFNFKISKKLTDFVQRKNFDLIKEVLRIREKYSKYNKNFIDATFVRNHDMNRIASEVWGDKEKQKLIFSLLFTIPGTPFIYYGEELGQLGKKPDENIREPFDWYKSAKGPGMTKAPSNYSGLVYTKANDGISLEEEYNDENSIYNYIKELIKLRKEYPIFNDGIYKTIELNRNIYAYTISKDDVELLIIHNLNKKQTKFILPKEYQKYGINIELSKYETKIIKK</sequence>
<dbReference type="PRINTS" id="PR00110">
    <property type="entry name" value="ALPHAAMYLASE"/>
</dbReference>
<dbReference type="InterPro" id="IPR006047">
    <property type="entry name" value="GH13_cat_dom"/>
</dbReference>
<gene>
    <name evidence="5" type="ORF">EV215_0046</name>
</gene>
<keyword evidence="3 5" id="KW-0326">Glycosidase</keyword>
<keyword evidence="3" id="KW-0378">Hydrolase</keyword>
<dbReference type="PANTHER" id="PTHR10357:SF179">
    <property type="entry name" value="NEUTRAL AND BASIC AMINO ACID TRANSPORT PROTEIN RBAT"/>
    <property type="match status" value="1"/>
</dbReference>
<evidence type="ECO:0000256" key="2">
    <source>
        <dbReference type="RuleBase" id="RU003615"/>
    </source>
</evidence>
<dbReference type="GO" id="GO:0043169">
    <property type="term" value="F:cation binding"/>
    <property type="evidence" value="ECO:0007669"/>
    <property type="project" value="InterPro"/>
</dbReference>